<accession>A0AAF1KNA3</accession>
<dbReference type="AlphaFoldDB" id="A0AAF1KNA3"/>
<keyword evidence="7" id="KW-1185">Reference proteome</keyword>
<feature type="transmembrane region" description="Helical" evidence="5">
    <location>
        <begin position="182"/>
        <end position="209"/>
    </location>
</feature>
<gene>
    <name evidence="6" type="ORF">GXW79_14750</name>
</gene>
<reference evidence="6" key="1">
    <citation type="submission" date="2020-01" db="EMBL/GenBank/DDBJ databases">
        <authorList>
            <person name="Rat A."/>
        </authorList>
    </citation>
    <scope>NUCLEOTIDE SEQUENCE</scope>
    <source>
        <strain evidence="6">LMG 28251</strain>
    </source>
</reference>
<name>A0AAF1KNA3_9PROT</name>
<dbReference type="RefSeq" id="WP_211875182.1">
    <property type="nucleotide sequence ID" value="NZ_JAAEDH010000017.1"/>
</dbReference>
<proteinExistence type="predicted"/>
<evidence type="ECO:0000313" key="6">
    <source>
        <dbReference type="EMBL" id="MBR0656339.1"/>
    </source>
</evidence>
<feature type="transmembrane region" description="Helical" evidence="5">
    <location>
        <begin position="139"/>
        <end position="161"/>
    </location>
</feature>
<dbReference type="Proteomes" id="UP001196068">
    <property type="component" value="Unassembled WGS sequence"/>
</dbReference>
<evidence type="ECO:0000256" key="4">
    <source>
        <dbReference type="ARBA" id="ARBA00023136"/>
    </source>
</evidence>
<evidence type="ECO:0000256" key="3">
    <source>
        <dbReference type="ARBA" id="ARBA00022989"/>
    </source>
</evidence>
<feature type="transmembrane region" description="Helical" evidence="5">
    <location>
        <begin position="21"/>
        <end position="47"/>
    </location>
</feature>
<evidence type="ECO:0000313" key="7">
    <source>
        <dbReference type="Proteomes" id="UP001196068"/>
    </source>
</evidence>
<evidence type="ECO:0000256" key="5">
    <source>
        <dbReference type="SAM" id="Phobius"/>
    </source>
</evidence>
<keyword evidence="4 5" id="KW-0472">Membrane</keyword>
<dbReference type="Pfam" id="PF07264">
    <property type="entry name" value="EI24"/>
    <property type="match status" value="1"/>
</dbReference>
<dbReference type="InterPro" id="IPR059112">
    <property type="entry name" value="CysZ/EI24"/>
</dbReference>
<reference evidence="6" key="2">
    <citation type="journal article" date="2021" name="Syst. Appl. Microbiol.">
        <title>Roseomonas hellenica sp. nov., isolated from roots of wild-growing Alkanna tinctoria.</title>
        <authorList>
            <person name="Rat A."/>
            <person name="Naranjo H.D."/>
            <person name="Lebbe L."/>
            <person name="Cnockaert M."/>
            <person name="Krigas N."/>
            <person name="Grigoriadou K."/>
            <person name="Maloupa E."/>
            <person name="Willems A."/>
        </authorList>
    </citation>
    <scope>NUCLEOTIDE SEQUENCE</scope>
    <source>
        <strain evidence="6">LMG 28251</strain>
    </source>
</reference>
<keyword evidence="2 5" id="KW-0812">Transmembrane</keyword>
<evidence type="ECO:0000256" key="1">
    <source>
        <dbReference type="ARBA" id="ARBA00004141"/>
    </source>
</evidence>
<organism evidence="6 7">
    <name type="scientific">Plastoroseomonas arctica</name>
    <dbReference type="NCBI Taxonomy" id="1509237"/>
    <lineage>
        <taxon>Bacteria</taxon>
        <taxon>Pseudomonadati</taxon>
        <taxon>Pseudomonadota</taxon>
        <taxon>Alphaproteobacteria</taxon>
        <taxon>Acetobacterales</taxon>
        <taxon>Acetobacteraceae</taxon>
        <taxon>Plastoroseomonas</taxon>
    </lineage>
</organism>
<protein>
    <submittedName>
        <fullName evidence="6">Cysteine biosynthesis protein CysZ</fullName>
    </submittedName>
</protein>
<dbReference type="EMBL" id="JAAEDH010000017">
    <property type="protein sequence ID" value="MBR0656339.1"/>
    <property type="molecule type" value="Genomic_DNA"/>
</dbReference>
<feature type="transmembrane region" description="Helical" evidence="5">
    <location>
        <begin position="53"/>
        <end position="74"/>
    </location>
</feature>
<feature type="transmembrane region" description="Helical" evidence="5">
    <location>
        <begin position="113"/>
        <end position="133"/>
    </location>
</feature>
<comment type="subcellular location">
    <subcellularLocation>
        <location evidence="1">Membrane</location>
        <topology evidence="1">Multi-pass membrane protein</topology>
    </subcellularLocation>
</comment>
<evidence type="ECO:0000256" key="2">
    <source>
        <dbReference type="ARBA" id="ARBA00022692"/>
    </source>
</evidence>
<comment type="caution">
    <text evidence="6">The sequence shown here is derived from an EMBL/GenBank/DDBJ whole genome shotgun (WGS) entry which is preliminary data.</text>
</comment>
<sequence length="225" mass="23741">MPRAILLAFAQLDDPAFRAPILWGVLGAVVALLGLAGLAALGLGWALEGWPGWLTAIIQFAGGAATLLLAWWLFLPIAVMIASGCAGPVVTAVERRHYPHVVPAGGAPLLHQAWWGVVFGLQMLALQILLLPLVLFVPLLGAVLAFIISAYAMGVGFFEATAQARMGVVEARAARRARRWQVWLLGAALAALAAVPILNLLIAVIGVAASVHLLHGGRRALQDRR</sequence>
<keyword evidence="3 5" id="KW-1133">Transmembrane helix</keyword>